<dbReference type="GO" id="GO:0120159">
    <property type="term" value="F:rRNA pseudouridine synthase activity"/>
    <property type="evidence" value="ECO:0007669"/>
    <property type="project" value="UniProtKB-ARBA"/>
</dbReference>
<dbReference type="InterPro" id="IPR050343">
    <property type="entry name" value="RsuA_PseudoU_synthase"/>
</dbReference>
<dbReference type="RefSeq" id="WP_249281899.1">
    <property type="nucleotide sequence ID" value="NZ_JACRST010000001.1"/>
</dbReference>
<dbReference type="CDD" id="cd02553">
    <property type="entry name" value="PseudoU_synth_RsuA"/>
    <property type="match status" value="1"/>
</dbReference>
<organism evidence="7 8">
    <name type="scientific">Ligaoa zhengdingensis</name>
    <dbReference type="NCBI Taxonomy" id="2763658"/>
    <lineage>
        <taxon>Bacteria</taxon>
        <taxon>Bacillati</taxon>
        <taxon>Bacillota</taxon>
        <taxon>Clostridia</taxon>
        <taxon>Eubacteriales</taxon>
        <taxon>Oscillospiraceae</taxon>
        <taxon>Ligaoa</taxon>
    </lineage>
</organism>
<dbReference type="FunFam" id="3.30.70.1560:FF:000001">
    <property type="entry name" value="Pseudouridine synthase"/>
    <property type="match status" value="1"/>
</dbReference>
<dbReference type="EMBL" id="JACRST010000001">
    <property type="protein sequence ID" value="MBC8545759.1"/>
    <property type="molecule type" value="Genomic_DNA"/>
</dbReference>
<dbReference type="Gene3D" id="3.30.70.580">
    <property type="entry name" value="Pseudouridine synthase I, catalytic domain, N-terminal subdomain"/>
    <property type="match status" value="1"/>
</dbReference>
<dbReference type="Proteomes" id="UP000653127">
    <property type="component" value="Unassembled WGS sequence"/>
</dbReference>
<dbReference type="InterPro" id="IPR020103">
    <property type="entry name" value="PsdUridine_synth_cat_dom_sf"/>
</dbReference>
<dbReference type="PROSITE" id="PS50889">
    <property type="entry name" value="S4"/>
    <property type="match status" value="1"/>
</dbReference>
<dbReference type="InterPro" id="IPR002942">
    <property type="entry name" value="S4_RNA-bd"/>
</dbReference>
<dbReference type="PANTHER" id="PTHR47683">
    <property type="entry name" value="PSEUDOURIDINE SYNTHASE FAMILY PROTEIN-RELATED"/>
    <property type="match status" value="1"/>
</dbReference>
<evidence type="ECO:0000256" key="5">
    <source>
        <dbReference type="RuleBase" id="RU003887"/>
    </source>
</evidence>
<evidence type="ECO:0000256" key="4">
    <source>
        <dbReference type="PROSITE-ProRule" id="PRU00182"/>
    </source>
</evidence>
<evidence type="ECO:0000313" key="7">
    <source>
        <dbReference type="EMBL" id="MBC8545759.1"/>
    </source>
</evidence>
<dbReference type="CDD" id="cd00165">
    <property type="entry name" value="S4"/>
    <property type="match status" value="1"/>
</dbReference>
<dbReference type="Gene3D" id="3.30.70.1560">
    <property type="entry name" value="Alpha-L RNA-binding motif"/>
    <property type="match status" value="1"/>
</dbReference>
<dbReference type="InterPro" id="IPR020094">
    <property type="entry name" value="TruA/RsuA/RluB/E/F_N"/>
</dbReference>
<dbReference type="Gene3D" id="3.10.290.10">
    <property type="entry name" value="RNA-binding S4 domain"/>
    <property type="match status" value="1"/>
</dbReference>
<accession>A0A926DYG7</accession>
<dbReference type="GO" id="GO:0003723">
    <property type="term" value="F:RNA binding"/>
    <property type="evidence" value="ECO:0007669"/>
    <property type="project" value="UniProtKB-KW"/>
</dbReference>
<dbReference type="PROSITE" id="PS01149">
    <property type="entry name" value="PSI_RSU"/>
    <property type="match status" value="1"/>
</dbReference>
<dbReference type="InterPro" id="IPR000748">
    <property type="entry name" value="PsdUridine_synth_RsuA/RluB/E/F"/>
</dbReference>
<proteinExistence type="inferred from homology"/>
<dbReference type="InterPro" id="IPR006145">
    <property type="entry name" value="PsdUridine_synth_RsuA/RluA"/>
</dbReference>
<evidence type="ECO:0000256" key="3">
    <source>
        <dbReference type="ARBA" id="ARBA00023235"/>
    </source>
</evidence>
<comment type="similarity">
    <text evidence="1 5">Belongs to the pseudouridine synthase RsuA family.</text>
</comment>
<dbReference type="SUPFAM" id="SSF55174">
    <property type="entry name" value="Alpha-L RNA-binding motif"/>
    <property type="match status" value="1"/>
</dbReference>
<dbReference type="Pfam" id="PF01479">
    <property type="entry name" value="S4"/>
    <property type="match status" value="1"/>
</dbReference>
<dbReference type="PANTHER" id="PTHR47683:SF4">
    <property type="entry name" value="PSEUDOURIDINE SYNTHASE"/>
    <property type="match status" value="1"/>
</dbReference>
<sequence length="244" mass="27612">MKPERLDKLLAAQTPYSRKDVRGLVRQGAVRVNGEPAKAAEQKIDLERDRVELFGNPLALTRFSYLMLNKPEGVVSATRDGRDRTVLDLVPDELRRDGLFPAGRLDKDTTGFVLITNDGAFAHRILSPKSHVPKTYRAQLDLPIDEEIIRRFEEGFALERDVACKPARLRVLETGAQEWVEVILVEGMYHQIKRMFEHFGRRVLALQRVRMGALDLDTRLAPGQCRLLIPDEVAKITESCGENG</sequence>
<dbReference type="GO" id="GO:0005829">
    <property type="term" value="C:cytosol"/>
    <property type="evidence" value="ECO:0007669"/>
    <property type="project" value="UniProtKB-ARBA"/>
</dbReference>
<evidence type="ECO:0000313" key="8">
    <source>
        <dbReference type="Proteomes" id="UP000653127"/>
    </source>
</evidence>
<comment type="caution">
    <text evidence="7">The sequence shown here is derived from an EMBL/GenBank/DDBJ whole genome shotgun (WGS) entry which is preliminary data.</text>
</comment>
<keyword evidence="3 5" id="KW-0413">Isomerase</keyword>
<keyword evidence="8" id="KW-1185">Reference proteome</keyword>
<evidence type="ECO:0000256" key="1">
    <source>
        <dbReference type="ARBA" id="ARBA00008348"/>
    </source>
</evidence>
<dbReference type="SMART" id="SM00363">
    <property type="entry name" value="S4"/>
    <property type="match status" value="1"/>
</dbReference>
<protein>
    <recommendedName>
        <fullName evidence="5">Pseudouridine synthase</fullName>
        <ecNumber evidence="5">5.4.99.-</ecNumber>
    </recommendedName>
</protein>
<dbReference type="InterPro" id="IPR042092">
    <property type="entry name" value="PsdUridine_s_RsuA/RluB/E/F_cat"/>
</dbReference>
<dbReference type="SUPFAM" id="SSF55120">
    <property type="entry name" value="Pseudouridine synthase"/>
    <property type="match status" value="1"/>
</dbReference>
<reference evidence="7" key="1">
    <citation type="submission" date="2020-08" db="EMBL/GenBank/DDBJ databases">
        <title>Genome public.</title>
        <authorList>
            <person name="Liu C."/>
            <person name="Sun Q."/>
        </authorList>
    </citation>
    <scope>NUCLEOTIDE SEQUENCE</scope>
    <source>
        <strain evidence="7">NSJ-31</strain>
    </source>
</reference>
<dbReference type="EC" id="5.4.99.-" evidence="5"/>
<dbReference type="InterPro" id="IPR036986">
    <property type="entry name" value="S4_RNA-bd_sf"/>
</dbReference>
<gene>
    <name evidence="7" type="ORF">H8711_02245</name>
</gene>
<dbReference type="AlphaFoldDB" id="A0A926DYG7"/>
<dbReference type="GO" id="GO:0000455">
    <property type="term" value="P:enzyme-directed rRNA pseudouridine synthesis"/>
    <property type="evidence" value="ECO:0007669"/>
    <property type="project" value="UniProtKB-ARBA"/>
</dbReference>
<evidence type="ECO:0000256" key="2">
    <source>
        <dbReference type="ARBA" id="ARBA00022884"/>
    </source>
</evidence>
<dbReference type="Pfam" id="PF00849">
    <property type="entry name" value="PseudoU_synth_2"/>
    <property type="match status" value="1"/>
</dbReference>
<dbReference type="NCBIfam" id="TIGR00093">
    <property type="entry name" value="pseudouridine synthase"/>
    <property type="match status" value="1"/>
</dbReference>
<evidence type="ECO:0000259" key="6">
    <source>
        <dbReference type="SMART" id="SM00363"/>
    </source>
</evidence>
<name>A0A926DYG7_9FIRM</name>
<keyword evidence="2 4" id="KW-0694">RNA-binding</keyword>
<dbReference type="InterPro" id="IPR018496">
    <property type="entry name" value="PsdUridine_synth_RsuA/RluB_CS"/>
</dbReference>
<feature type="domain" description="RNA-binding S4" evidence="6">
    <location>
        <begin position="4"/>
        <end position="66"/>
    </location>
</feature>